<dbReference type="SUPFAM" id="SSF88946">
    <property type="entry name" value="Sigma2 domain of RNA polymerase sigma factors"/>
    <property type="match status" value="1"/>
</dbReference>
<dbReference type="NCBIfam" id="TIGR02479">
    <property type="entry name" value="FliA_WhiG"/>
    <property type="match status" value="1"/>
</dbReference>
<dbReference type="InterPro" id="IPR007624">
    <property type="entry name" value="RNA_pol_sigma70_r3"/>
</dbReference>
<accession>A0ABN6M6B4</accession>
<dbReference type="InterPro" id="IPR000943">
    <property type="entry name" value="RNA_pol_sigma70"/>
</dbReference>
<keyword evidence="1" id="KW-0805">Transcription regulation</keyword>
<dbReference type="NCBIfam" id="TIGR02937">
    <property type="entry name" value="sigma70-ECF"/>
    <property type="match status" value="1"/>
</dbReference>
<evidence type="ECO:0000256" key="2">
    <source>
        <dbReference type="ARBA" id="ARBA00023082"/>
    </source>
</evidence>
<keyword evidence="6" id="KW-0240">DNA-directed RNA polymerase</keyword>
<dbReference type="GO" id="GO:0000428">
    <property type="term" value="C:DNA-directed RNA polymerase complex"/>
    <property type="evidence" value="ECO:0007669"/>
    <property type="project" value="UniProtKB-KW"/>
</dbReference>
<dbReference type="PANTHER" id="PTHR30385">
    <property type="entry name" value="SIGMA FACTOR F FLAGELLAR"/>
    <property type="match status" value="1"/>
</dbReference>
<name>A0ABN6M6B4_9BACT</name>
<keyword evidence="4" id="KW-0804">Transcription</keyword>
<dbReference type="PANTHER" id="PTHR30385:SF7">
    <property type="entry name" value="RNA POLYMERASE SIGMA FACTOR FLIA"/>
    <property type="match status" value="1"/>
</dbReference>
<keyword evidence="2" id="KW-0731">Sigma factor</keyword>
<evidence type="ECO:0000313" key="6">
    <source>
        <dbReference type="EMBL" id="BDD87351.1"/>
    </source>
</evidence>
<evidence type="ECO:0000259" key="5">
    <source>
        <dbReference type="PROSITE" id="PS00716"/>
    </source>
</evidence>
<dbReference type="Gene3D" id="1.20.140.160">
    <property type="match status" value="1"/>
</dbReference>
<dbReference type="PROSITE" id="PS00716">
    <property type="entry name" value="SIGMA70_2"/>
    <property type="match status" value="1"/>
</dbReference>
<dbReference type="Pfam" id="PF04539">
    <property type="entry name" value="Sigma70_r3"/>
    <property type="match status" value="1"/>
</dbReference>
<dbReference type="Gene3D" id="1.10.1740.10">
    <property type="match status" value="1"/>
</dbReference>
<dbReference type="CDD" id="cd06171">
    <property type="entry name" value="Sigma70_r4"/>
    <property type="match status" value="1"/>
</dbReference>
<dbReference type="InterPro" id="IPR013325">
    <property type="entry name" value="RNA_pol_sigma_r2"/>
</dbReference>
<protein>
    <submittedName>
        <fullName evidence="6">DNA-directed RNA polymerase sigma-70 factor</fullName>
    </submittedName>
</protein>
<dbReference type="InterPro" id="IPR014284">
    <property type="entry name" value="RNA_pol_sigma-70_dom"/>
</dbReference>
<keyword evidence="7" id="KW-1185">Reference proteome</keyword>
<feature type="domain" description="RNA polymerase sigma-70" evidence="5">
    <location>
        <begin position="208"/>
        <end position="234"/>
    </location>
</feature>
<evidence type="ECO:0000256" key="3">
    <source>
        <dbReference type="ARBA" id="ARBA00023125"/>
    </source>
</evidence>
<gene>
    <name evidence="6" type="primary">fliA</name>
    <name evidence="6" type="ORF">DPPLL_17160</name>
</gene>
<dbReference type="InterPro" id="IPR012845">
    <property type="entry name" value="RNA_pol_sigma_FliA_WhiG"/>
</dbReference>
<evidence type="ECO:0000256" key="4">
    <source>
        <dbReference type="ARBA" id="ARBA00023163"/>
    </source>
</evidence>
<dbReference type="NCBIfam" id="NF005413">
    <property type="entry name" value="PRK06986.1"/>
    <property type="match status" value="1"/>
</dbReference>
<dbReference type="InterPro" id="IPR007630">
    <property type="entry name" value="RNA_pol_sigma70_r4"/>
</dbReference>
<dbReference type="PRINTS" id="PR00046">
    <property type="entry name" value="SIGMA70FCT"/>
</dbReference>
<evidence type="ECO:0000313" key="7">
    <source>
        <dbReference type="Proteomes" id="UP000830055"/>
    </source>
</evidence>
<keyword evidence="3" id="KW-0238">DNA-binding</keyword>
<evidence type="ECO:0000256" key="1">
    <source>
        <dbReference type="ARBA" id="ARBA00023015"/>
    </source>
</evidence>
<dbReference type="Proteomes" id="UP000830055">
    <property type="component" value="Chromosome"/>
</dbReference>
<proteinExistence type="predicted"/>
<dbReference type="PIRSF" id="PIRSF000770">
    <property type="entry name" value="RNA_pol_sigma-SigE/K"/>
    <property type="match status" value="1"/>
</dbReference>
<dbReference type="InterPro" id="IPR007627">
    <property type="entry name" value="RNA_pol_sigma70_r2"/>
</dbReference>
<dbReference type="Pfam" id="PF04542">
    <property type="entry name" value="Sigma70_r2"/>
    <property type="match status" value="1"/>
</dbReference>
<organism evidence="6 7">
    <name type="scientific">Desulfofustis limnaeus</name>
    <dbReference type="NCBI Taxonomy" id="2740163"/>
    <lineage>
        <taxon>Bacteria</taxon>
        <taxon>Pseudomonadati</taxon>
        <taxon>Thermodesulfobacteriota</taxon>
        <taxon>Desulfobulbia</taxon>
        <taxon>Desulfobulbales</taxon>
        <taxon>Desulfocapsaceae</taxon>
        <taxon>Desulfofustis</taxon>
    </lineage>
</organism>
<dbReference type="EMBL" id="AP025516">
    <property type="protein sequence ID" value="BDD87351.1"/>
    <property type="molecule type" value="Genomic_DNA"/>
</dbReference>
<dbReference type="Pfam" id="PF04545">
    <property type="entry name" value="Sigma70_r4"/>
    <property type="match status" value="1"/>
</dbReference>
<reference evidence="6 7" key="1">
    <citation type="submission" date="2022-01" db="EMBL/GenBank/DDBJ databases">
        <title>Desulfofustis limnae sp. nov., a novel mesophilic sulfate-reducing bacterium isolated from marsh soil.</title>
        <authorList>
            <person name="Watanabe M."/>
            <person name="Takahashi A."/>
            <person name="Kojima H."/>
            <person name="Fukui M."/>
        </authorList>
    </citation>
    <scope>NUCLEOTIDE SEQUENCE [LARGE SCALE GENOMIC DNA]</scope>
    <source>
        <strain evidence="6 7">PPLL</strain>
    </source>
</reference>
<dbReference type="SUPFAM" id="SSF88659">
    <property type="entry name" value="Sigma3 and sigma4 domains of RNA polymerase sigma factors"/>
    <property type="match status" value="2"/>
</dbReference>
<dbReference type="RefSeq" id="WP_284154382.1">
    <property type="nucleotide sequence ID" value="NZ_AP025516.1"/>
</dbReference>
<dbReference type="InterPro" id="IPR013324">
    <property type="entry name" value="RNA_pol_sigma_r3/r4-like"/>
</dbReference>
<sequence>MIYHQATPSEDRSKLIRDNLYLVDILVHRMVTQVPTFMGHDDMKSAGMLGLIDAANKFDASKNILFKTFAEHRIRGSILDEMRKLDWFSRSLRDKQNRIGRTIQELERTLGRSPEDSEVADALEMGVEEYQKMLGEVSHLGCVSLNETLDHSDEGRSFLDSLIDERSSLQPAERLENHELTRVVAGILEELSEKERLVISLYYYEELTQKEIAEVLQVSEGRISQLHSQALIKLKTKLQSRLL</sequence>